<evidence type="ECO:0000256" key="4">
    <source>
        <dbReference type="SAM" id="MobiDB-lite"/>
    </source>
</evidence>
<comment type="caution">
    <text evidence="6">The sequence shown here is derived from an EMBL/GenBank/DDBJ whole genome shotgun (WGS) entry which is preliminary data.</text>
</comment>
<keyword evidence="1" id="KW-0805">Transcription regulation</keyword>
<dbReference type="Pfam" id="PF00196">
    <property type="entry name" value="GerE"/>
    <property type="match status" value="1"/>
</dbReference>
<keyword evidence="7" id="KW-1185">Reference proteome</keyword>
<dbReference type="PROSITE" id="PS50043">
    <property type="entry name" value="HTH_LUXR_2"/>
    <property type="match status" value="1"/>
</dbReference>
<evidence type="ECO:0000256" key="3">
    <source>
        <dbReference type="ARBA" id="ARBA00023163"/>
    </source>
</evidence>
<evidence type="ECO:0000256" key="2">
    <source>
        <dbReference type="ARBA" id="ARBA00023125"/>
    </source>
</evidence>
<dbReference type="GO" id="GO:0006355">
    <property type="term" value="P:regulation of DNA-templated transcription"/>
    <property type="evidence" value="ECO:0007669"/>
    <property type="project" value="InterPro"/>
</dbReference>
<gene>
    <name evidence="6" type="ORF">CAE01nite_09780</name>
</gene>
<dbReference type="InterPro" id="IPR016032">
    <property type="entry name" value="Sig_transdc_resp-reg_C-effctor"/>
</dbReference>
<protein>
    <recommendedName>
        <fullName evidence="5">HTH luxR-type domain-containing protein</fullName>
    </recommendedName>
</protein>
<dbReference type="RefSeq" id="WP_146900828.1">
    <property type="nucleotide sequence ID" value="NZ_BAAARM010000002.1"/>
</dbReference>
<dbReference type="PANTHER" id="PTHR44688:SF16">
    <property type="entry name" value="DNA-BINDING TRANSCRIPTIONAL ACTIVATOR DEVR_DOSR"/>
    <property type="match status" value="1"/>
</dbReference>
<dbReference type="SUPFAM" id="SSF46894">
    <property type="entry name" value="C-terminal effector domain of the bipartite response regulators"/>
    <property type="match status" value="1"/>
</dbReference>
<dbReference type="CDD" id="cd06170">
    <property type="entry name" value="LuxR_C_like"/>
    <property type="match status" value="1"/>
</dbReference>
<dbReference type="SMART" id="SM00421">
    <property type="entry name" value="HTH_LUXR"/>
    <property type="match status" value="1"/>
</dbReference>
<dbReference type="Proteomes" id="UP000321181">
    <property type="component" value="Unassembled WGS sequence"/>
</dbReference>
<dbReference type="AlphaFoldDB" id="A0A512D9U5"/>
<dbReference type="GO" id="GO:0003677">
    <property type="term" value="F:DNA binding"/>
    <property type="evidence" value="ECO:0007669"/>
    <property type="project" value="UniProtKB-KW"/>
</dbReference>
<name>A0A512D9U5_9CELL</name>
<organism evidence="6 7">
    <name type="scientific">Cellulomonas aerilata</name>
    <dbReference type="NCBI Taxonomy" id="515326"/>
    <lineage>
        <taxon>Bacteria</taxon>
        <taxon>Bacillati</taxon>
        <taxon>Actinomycetota</taxon>
        <taxon>Actinomycetes</taxon>
        <taxon>Micrococcales</taxon>
        <taxon>Cellulomonadaceae</taxon>
        <taxon>Cellulomonas</taxon>
    </lineage>
</organism>
<feature type="region of interest" description="Disordered" evidence="4">
    <location>
        <begin position="1"/>
        <end position="29"/>
    </location>
</feature>
<feature type="compositionally biased region" description="Low complexity" evidence="4">
    <location>
        <begin position="97"/>
        <end position="109"/>
    </location>
</feature>
<dbReference type="Gene3D" id="1.10.10.10">
    <property type="entry name" value="Winged helix-like DNA-binding domain superfamily/Winged helix DNA-binding domain"/>
    <property type="match status" value="1"/>
</dbReference>
<dbReference type="EMBL" id="BJYY01000005">
    <property type="protein sequence ID" value="GEO33253.1"/>
    <property type="molecule type" value="Genomic_DNA"/>
</dbReference>
<evidence type="ECO:0000259" key="5">
    <source>
        <dbReference type="PROSITE" id="PS50043"/>
    </source>
</evidence>
<evidence type="ECO:0000313" key="7">
    <source>
        <dbReference type="Proteomes" id="UP000321181"/>
    </source>
</evidence>
<keyword evidence="3" id="KW-0804">Transcription</keyword>
<feature type="domain" description="HTH luxR-type" evidence="5">
    <location>
        <begin position="24"/>
        <end position="91"/>
    </location>
</feature>
<dbReference type="InterPro" id="IPR000792">
    <property type="entry name" value="Tscrpt_reg_LuxR_C"/>
</dbReference>
<reference evidence="6 7" key="1">
    <citation type="submission" date="2019-07" db="EMBL/GenBank/DDBJ databases">
        <title>Whole genome shotgun sequence of Cellulomonas aerilata NBRC 106308.</title>
        <authorList>
            <person name="Hosoyama A."/>
            <person name="Uohara A."/>
            <person name="Ohji S."/>
            <person name="Ichikawa N."/>
        </authorList>
    </citation>
    <scope>NUCLEOTIDE SEQUENCE [LARGE SCALE GENOMIC DNA]</scope>
    <source>
        <strain evidence="6 7">NBRC 106308</strain>
    </source>
</reference>
<dbReference type="PANTHER" id="PTHR44688">
    <property type="entry name" value="DNA-BINDING TRANSCRIPTIONAL ACTIVATOR DEVR_DOSR"/>
    <property type="match status" value="1"/>
</dbReference>
<dbReference type="OrthoDB" id="134985at2"/>
<evidence type="ECO:0000256" key="1">
    <source>
        <dbReference type="ARBA" id="ARBA00023015"/>
    </source>
</evidence>
<evidence type="ECO:0000313" key="6">
    <source>
        <dbReference type="EMBL" id="GEO33253.1"/>
    </source>
</evidence>
<proteinExistence type="predicted"/>
<dbReference type="InterPro" id="IPR036388">
    <property type="entry name" value="WH-like_DNA-bd_sf"/>
</dbReference>
<feature type="region of interest" description="Disordered" evidence="4">
    <location>
        <begin position="86"/>
        <end position="109"/>
    </location>
</feature>
<keyword evidence="2" id="KW-0238">DNA-binding</keyword>
<sequence length="109" mass="11655">MTTSLTARHEDPSATAPGVITPGAPRIGDPLTERERVVLGLLDEKGGLTLREIAAEVYVSRNTLKSQLRSVYRKLGVASRAEAVERARQSDLALPSPRRVPAGAAARRG</sequence>
<accession>A0A512D9U5</accession>